<evidence type="ECO:0000313" key="1">
    <source>
        <dbReference type="EMBL" id="CAF1938597.1"/>
    </source>
</evidence>
<dbReference type="Proteomes" id="UP000676336">
    <property type="component" value="Unassembled WGS sequence"/>
</dbReference>
<dbReference type="AlphaFoldDB" id="A0A816LN17"/>
<organism evidence="1 3">
    <name type="scientific">Rotaria magnacalcarata</name>
    <dbReference type="NCBI Taxonomy" id="392030"/>
    <lineage>
        <taxon>Eukaryota</taxon>
        <taxon>Metazoa</taxon>
        <taxon>Spiralia</taxon>
        <taxon>Gnathifera</taxon>
        <taxon>Rotifera</taxon>
        <taxon>Eurotatoria</taxon>
        <taxon>Bdelloidea</taxon>
        <taxon>Philodinida</taxon>
        <taxon>Philodinidae</taxon>
        <taxon>Rotaria</taxon>
    </lineage>
</organism>
<dbReference type="EMBL" id="CAJNRE010001315">
    <property type="protein sequence ID" value="CAF1938597.1"/>
    <property type="molecule type" value="Genomic_DNA"/>
</dbReference>
<accession>A0A816LN17</accession>
<comment type="caution">
    <text evidence="1">The sequence shown here is derived from an EMBL/GenBank/DDBJ whole genome shotgun (WGS) entry which is preliminary data.</text>
</comment>
<proteinExistence type="predicted"/>
<evidence type="ECO:0000313" key="3">
    <source>
        <dbReference type="Proteomes" id="UP000663824"/>
    </source>
</evidence>
<dbReference type="EMBL" id="CAJOBI010079036">
    <property type="protein sequence ID" value="CAF4490090.1"/>
    <property type="molecule type" value="Genomic_DNA"/>
</dbReference>
<gene>
    <name evidence="1" type="ORF">MBJ925_LOCUS5220</name>
    <name evidence="2" type="ORF">SMN809_LOCUS34432</name>
</gene>
<sequence length="46" mass="5013">YFKGKGAGRGSNTLPAVFDISIQQRNKENLVCCNAVSNVIQLLTED</sequence>
<dbReference type="Proteomes" id="UP000663824">
    <property type="component" value="Unassembled WGS sequence"/>
</dbReference>
<reference evidence="1" key="1">
    <citation type="submission" date="2021-02" db="EMBL/GenBank/DDBJ databases">
        <authorList>
            <person name="Nowell W R."/>
        </authorList>
    </citation>
    <scope>NUCLEOTIDE SEQUENCE</scope>
</reference>
<feature type="non-terminal residue" evidence="1">
    <location>
        <position position="1"/>
    </location>
</feature>
<protein>
    <submittedName>
        <fullName evidence="1">Uncharacterized protein</fullName>
    </submittedName>
</protein>
<name>A0A816LN17_9BILA</name>
<evidence type="ECO:0000313" key="2">
    <source>
        <dbReference type="EMBL" id="CAF4490090.1"/>
    </source>
</evidence>